<dbReference type="Proteomes" id="UP000275408">
    <property type="component" value="Unassembled WGS sequence"/>
</dbReference>
<comment type="caution">
    <text evidence="1">The sequence shown here is derived from an EMBL/GenBank/DDBJ whole genome shotgun (WGS) entry which is preliminary data.</text>
</comment>
<name>A0A3M6UFL2_POCDA</name>
<reference evidence="1 2" key="1">
    <citation type="journal article" date="2018" name="Sci. Rep.">
        <title>Comparative analysis of the Pocillopora damicornis genome highlights role of immune system in coral evolution.</title>
        <authorList>
            <person name="Cunning R."/>
            <person name="Bay R.A."/>
            <person name="Gillette P."/>
            <person name="Baker A.C."/>
            <person name="Traylor-Knowles N."/>
        </authorList>
    </citation>
    <scope>NUCLEOTIDE SEQUENCE [LARGE SCALE GENOMIC DNA]</scope>
    <source>
        <strain evidence="1">RSMAS</strain>
        <tissue evidence="1">Whole animal</tissue>
    </source>
</reference>
<evidence type="ECO:0000313" key="1">
    <source>
        <dbReference type="EMBL" id="RMX52442.1"/>
    </source>
</evidence>
<proteinExistence type="predicted"/>
<gene>
    <name evidence="1" type="ORF">pdam_00019903</name>
</gene>
<accession>A0A3M6UFL2</accession>
<protein>
    <submittedName>
        <fullName evidence="1">Uncharacterized protein</fullName>
    </submittedName>
</protein>
<keyword evidence="2" id="KW-1185">Reference proteome</keyword>
<dbReference type="EMBL" id="RCHS01001639">
    <property type="protein sequence ID" value="RMX52442.1"/>
    <property type="molecule type" value="Genomic_DNA"/>
</dbReference>
<evidence type="ECO:0000313" key="2">
    <source>
        <dbReference type="Proteomes" id="UP000275408"/>
    </source>
</evidence>
<organism evidence="1 2">
    <name type="scientific">Pocillopora damicornis</name>
    <name type="common">Cauliflower coral</name>
    <name type="synonym">Millepora damicornis</name>
    <dbReference type="NCBI Taxonomy" id="46731"/>
    <lineage>
        <taxon>Eukaryota</taxon>
        <taxon>Metazoa</taxon>
        <taxon>Cnidaria</taxon>
        <taxon>Anthozoa</taxon>
        <taxon>Hexacorallia</taxon>
        <taxon>Scleractinia</taxon>
        <taxon>Astrocoeniina</taxon>
        <taxon>Pocilloporidae</taxon>
        <taxon>Pocillopora</taxon>
    </lineage>
</organism>
<sequence>MQSELPTALNVFVVDHQLEDSESCSGTVHQEIAIGGYQFCRSLQRAFEALISESYTNFILTVGCISVATYFSSNMGSKYFILMLEICIVLDTSSVSPNGDKQIGRHRILIADKINYIHFHLVIEIDDTVVETESVLMIPGLQASSSIRSKQG</sequence>
<dbReference type="AlphaFoldDB" id="A0A3M6UFL2"/>